<reference evidence="1 2" key="2">
    <citation type="journal article" date="2021" name="Genomics">
        <title>High-quality reference genome for Clonorchis sinensis.</title>
        <authorList>
            <person name="Young N.D."/>
            <person name="Stroehlein A.J."/>
            <person name="Kinkar L."/>
            <person name="Wang T."/>
            <person name="Sohn W.M."/>
            <person name="Chang B.C.H."/>
            <person name="Kaur P."/>
            <person name="Weisz D."/>
            <person name="Dudchenko O."/>
            <person name="Aiden E.L."/>
            <person name="Korhonen P.K."/>
            <person name="Gasser R.B."/>
        </authorList>
    </citation>
    <scope>NUCLEOTIDE SEQUENCE [LARGE SCALE GENOMIC DNA]</scope>
    <source>
        <strain evidence="1">Cs-k2</strain>
    </source>
</reference>
<dbReference type="Proteomes" id="UP000286415">
    <property type="component" value="Unassembled WGS sequence"/>
</dbReference>
<name>A0A419PPN2_CLOSI</name>
<accession>A0A419PPN2</accession>
<comment type="caution">
    <text evidence="1">The sequence shown here is derived from an EMBL/GenBank/DDBJ whole genome shotgun (WGS) entry which is preliminary data.</text>
</comment>
<sequence>MIVFMETISSVFPKIQLRMNLSPKPLLACKEYLVNLSTNSFLCYRQTFVCLSVSICFLPTWIEISELHSFANKFAFARDSPGTQLNLWFVMSPGNSTRSPHVSVATIFEIS</sequence>
<reference evidence="1 2" key="1">
    <citation type="journal article" date="2018" name="Biotechnol. Adv.">
        <title>Improved genomic resources and new bioinformatic workflow for the carcinogenic parasite Clonorchis sinensis: Biotechnological implications.</title>
        <authorList>
            <person name="Wang D."/>
            <person name="Korhonen P.K."/>
            <person name="Gasser R.B."/>
            <person name="Young N.D."/>
        </authorList>
    </citation>
    <scope>NUCLEOTIDE SEQUENCE [LARGE SCALE GENOMIC DNA]</scope>
    <source>
        <strain evidence="1">Cs-k2</strain>
    </source>
</reference>
<dbReference type="EMBL" id="NIRI02000076">
    <property type="protein sequence ID" value="KAG5442213.1"/>
    <property type="molecule type" value="Genomic_DNA"/>
</dbReference>
<proteinExistence type="predicted"/>
<evidence type="ECO:0000313" key="2">
    <source>
        <dbReference type="Proteomes" id="UP000286415"/>
    </source>
</evidence>
<keyword evidence="2" id="KW-1185">Reference proteome</keyword>
<protein>
    <submittedName>
        <fullName evidence="1">Uncharacterized protein</fullName>
    </submittedName>
</protein>
<gene>
    <name evidence="1" type="ORF">CSKR_100201</name>
</gene>
<dbReference type="AlphaFoldDB" id="A0A419PPN2"/>
<dbReference type="InParanoid" id="A0A419PPN2"/>
<evidence type="ECO:0000313" key="1">
    <source>
        <dbReference type="EMBL" id="KAG5442213.1"/>
    </source>
</evidence>
<organism evidence="1 2">
    <name type="scientific">Clonorchis sinensis</name>
    <name type="common">Chinese liver fluke</name>
    <dbReference type="NCBI Taxonomy" id="79923"/>
    <lineage>
        <taxon>Eukaryota</taxon>
        <taxon>Metazoa</taxon>
        <taxon>Spiralia</taxon>
        <taxon>Lophotrochozoa</taxon>
        <taxon>Platyhelminthes</taxon>
        <taxon>Trematoda</taxon>
        <taxon>Digenea</taxon>
        <taxon>Opisthorchiida</taxon>
        <taxon>Opisthorchiata</taxon>
        <taxon>Opisthorchiidae</taxon>
        <taxon>Clonorchis</taxon>
    </lineage>
</organism>